<evidence type="ECO:0000259" key="7">
    <source>
        <dbReference type="Pfam" id="PF03151"/>
    </source>
</evidence>
<dbReference type="Pfam" id="PF03151">
    <property type="entry name" value="TPT"/>
    <property type="match status" value="1"/>
</dbReference>
<feature type="transmembrane region" description="Helical" evidence="6">
    <location>
        <begin position="288"/>
        <end position="305"/>
    </location>
</feature>
<sequence>MKLALSSSSLKALCYGLLNIISASGIVFANKAVFQNYGFHFTFALTEVHTAFTLLSMVLLSKLGFFEAKSIPQSRLTQLAAAYVGYIVLCNLSLKVNTVGFYQVMKIAVAPTVIALDVLLFGRLPQPKIIASVLVVCAGIAVATVTDSQMLSNVTGMAIGGAATVVTALYQSWAGSKQKELKASSMQLLQAYTPQATLMLGVLVPMCEQMGWSSTYRSKDTLLGYPYSWGACVAILVSAALGLLVSLSTFLVIGATSSLTYNVVGHLKTVIILTGGCLFFGDSMPLKKLIGVSVAMVGIVWYTHLKLVQSEASSSSSTGPEGHPQQPLLPSKHNGHQA</sequence>
<proteinExistence type="predicted"/>
<protein>
    <recommendedName>
        <fullName evidence="7">Sugar phosphate transporter domain-containing protein</fullName>
    </recommendedName>
</protein>
<dbReference type="InterPro" id="IPR004853">
    <property type="entry name" value="Sugar_P_trans_dom"/>
</dbReference>
<feature type="transmembrane region" description="Helical" evidence="6">
    <location>
        <begin position="227"/>
        <end position="253"/>
    </location>
</feature>
<evidence type="ECO:0000256" key="5">
    <source>
        <dbReference type="SAM" id="MobiDB-lite"/>
    </source>
</evidence>
<feature type="transmembrane region" description="Helical" evidence="6">
    <location>
        <begin position="12"/>
        <end position="29"/>
    </location>
</feature>
<comment type="caution">
    <text evidence="8">The sequence shown here is derived from an EMBL/GenBank/DDBJ whole genome shotgun (WGS) entry which is preliminary data.</text>
</comment>
<dbReference type="EMBL" id="BEGY01000004">
    <property type="protein sequence ID" value="GAX73514.1"/>
    <property type="molecule type" value="Genomic_DNA"/>
</dbReference>
<feature type="region of interest" description="Disordered" evidence="5">
    <location>
        <begin position="313"/>
        <end position="338"/>
    </location>
</feature>
<organism evidence="8 9">
    <name type="scientific">Chlamydomonas eustigma</name>
    <dbReference type="NCBI Taxonomy" id="1157962"/>
    <lineage>
        <taxon>Eukaryota</taxon>
        <taxon>Viridiplantae</taxon>
        <taxon>Chlorophyta</taxon>
        <taxon>core chlorophytes</taxon>
        <taxon>Chlorophyceae</taxon>
        <taxon>CS clade</taxon>
        <taxon>Chlamydomonadales</taxon>
        <taxon>Chlamydomonadaceae</taxon>
        <taxon>Chlamydomonas</taxon>
    </lineage>
</organism>
<comment type="subcellular location">
    <subcellularLocation>
        <location evidence="1">Membrane</location>
        <topology evidence="1">Multi-pass membrane protein</topology>
    </subcellularLocation>
</comment>
<evidence type="ECO:0000313" key="9">
    <source>
        <dbReference type="Proteomes" id="UP000232323"/>
    </source>
</evidence>
<keyword evidence="9" id="KW-1185">Reference proteome</keyword>
<feature type="transmembrane region" description="Helical" evidence="6">
    <location>
        <begin position="129"/>
        <end position="145"/>
    </location>
</feature>
<keyword evidence="2 6" id="KW-0812">Transmembrane</keyword>
<name>A0A250WRP2_9CHLO</name>
<dbReference type="PANTHER" id="PTHR11132">
    <property type="entry name" value="SOLUTE CARRIER FAMILY 35"/>
    <property type="match status" value="1"/>
</dbReference>
<evidence type="ECO:0000256" key="2">
    <source>
        <dbReference type="ARBA" id="ARBA00022692"/>
    </source>
</evidence>
<feature type="transmembrane region" description="Helical" evidence="6">
    <location>
        <begin position="41"/>
        <end position="64"/>
    </location>
</feature>
<feature type="transmembrane region" description="Helical" evidence="6">
    <location>
        <begin position="151"/>
        <end position="170"/>
    </location>
</feature>
<feature type="transmembrane region" description="Helical" evidence="6">
    <location>
        <begin position="76"/>
        <end position="94"/>
    </location>
</feature>
<dbReference type="OrthoDB" id="5547497at2759"/>
<gene>
    <name evidence="8" type="ORF">CEUSTIGMA_g966.t1</name>
</gene>
<dbReference type="InterPro" id="IPR050186">
    <property type="entry name" value="TPT_transporter"/>
</dbReference>
<keyword evidence="3 6" id="KW-1133">Transmembrane helix</keyword>
<keyword evidence="4 6" id="KW-0472">Membrane</keyword>
<evidence type="ECO:0000256" key="4">
    <source>
        <dbReference type="ARBA" id="ARBA00023136"/>
    </source>
</evidence>
<reference evidence="8 9" key="1">
    <citation type="submission" date="2017-08" db="EMBL/GenBank/DDBJ databases">
        <title>Acidophilic green algal genome provides insights into adaptation to an acidic environment.</title>
        <authorList>
            <person name="Hirooka S."/>
            <person name="Hirose Y."/>
            <person name="Kanesaki Y."/>
            <person name="Higuchi S."/>
            <person name="Fujiwara T."/>
            <person name="Onuma R."/>
            <person name="Era A."/>
            <person name="Ohbayashi R."/>
            <person name="Uzuka A."/>
            <person name="Nozaki H."/>
            <person name="Yoshikawa H."/>
            <person name="Miyagishima S.Y."/>
        </authorList>
    </citation>
    <scope>NUCLEOTIDE SEQUENCE [LARGE SCALE GENOMIC DNA]</scope>
    <source>
        <strain evidence="8 9">NIES-2499</strain>
    </source>
</reference>
<evidence type="ECO:0000313" key="8">
    <source>
        <dbReference type="EMBL" id="GAX73514.1"/>
    </source>
</evidence>
<evidence type="ECO:0000256" key="3">
    <source>
        <dbReference type="ARBA" id="ARBA00022989"/>
    </source>
</evidence>
<feature type="transmembrane region" description="Helical" evidence="6">
    <location>
        <begin position="100"/>
        <end position="122"/>
    </location>
</feature>
<evidence type="ECO:0000256" key="6">
    <source>
        <dbReference type="SAM" id="Phobius"/>
    </source>
</evidence>
<evidence type="ECO:0000256" key="1">
    <source>
        <dbReference type="ARBA" id="ARBA00004141"/>
    </source>
</evidence>
<accession>A0A250WRP2</accession>
<dbReference type="AlphaFoldDB" id="A0A250WRP2"/>
<dbReference type="Proteomes" id="UP000232323">
    <property type="component" value="Unassembled WGS sequence"/>
</dbReference>
<dbReference type="GO" id="GO:0016020">
    <property type="term" value="C:membrane"/>
    <property type="evidence" value="ECO:0007669"/>
    <property type="project" value="UniProtKB-SubCell"/>
</dbReference>
<feature type="domain" description="Sugar phosphate transporter" evidence="7">
    <location>
        <begin position="27"/>
        <end position="302"/>
    </location>
</feature>
<feature type="transmembrane region" description="Helical" evidence="6">
    <location>
        <begin position="259"/>
        <end position="281"/>
    </location>
</feature>